<feature type="compositionally biased region" description="Basic and acidic residues" evidence="3">
    <location>
        <begin position="168"/>
        <end position="195"/>
    </location>
</feature>
<dbReference type="Gene3D" id="1.10.10.60">
    <property type="entry name" value="Homeodomain-like"/>
    <property type="match status" value="1"/>
</dbReference>
<feature type="compositionally biased region" description="Polar residues" evidence="3">
    <location>
        <begin position="197"/>
        <end position="212"/>
    </location>
</feature>
<dbReference type="InterPro" id="IPR052450">
    <property type="entry name" value="TRBD-Containing_Protein"/>
</dbReference>
<evidence type="ECO:0000256" key="3">
    <source>
        <dbReference type="SAM" id="MobiDB-lite"/>
    </source>
</evidence>
<evidence type="ECO:0000313" key="5">
    <source>
        <dbReference type="EMBL" id="JAP70865.1"/>
    </source>
</evidence>
<sequence length="324" mass="36466">MKYGTGGWKHISDEGWFDGRLSRELSDKYRNLQKYDHLSRVKERVKAKLKRGIDPMRELQDHNRSIYNTRRVCDHSARPNILPSQRVHAAAVVRDATCGGPRDSGLGDGTRDGTTRNLHPCSSAASTNAGVDVPQRPLVRDRVAVADVEGDVDPLLADQPFSSASQKHCRDESDPEPMRDAKNEKACKKAVEKSDGAQPSVSGTRVQESPLNSDTDASSDDSWTTKPVKPVPKKKRRNCFFTPLEEEALVCGVLKYGPGKWSLILNEGWFAGRNVIQLSDKYRNMLMYGHWERLKRKVEKIVGTPDDPLLRLKELNKAHWRGTR</sequence>
<dbReference type="InterPro" id="IPR017930">
    <property type="entry name" value="Myb_dom"/>
</dbReference>
<proteinExistence type="evidence at transcript level"/>
<dbReference type="EMBL" id="GEFM01004931">
    <property type="protein sequence ID" value="JAP70865.1"/>
    <property type="molecule type" value="mRNA"/>
</dbReference>
<dbReference type="PANTHER" id="PTHR46734:SF1">
    <property type="entry name" value="TELOMERIC REPEAT-BINDING FACTOR 1"/>
    <property type="match status" value="1"/>
</dbReference>
<keyword evidence="2" id="KW-0539">Nucleus</keyword>
<feature type="region of interest" description="Disordered" evidence="3">
    <location>
        <begin position="154"/>
        <end position="229"/>
    </location>
</feature>
<dbReference type="CDD" id="cd11660">
    <property type="entry name" value="SANT_TRF"/>
    <property type="match status" value="1"/>
</dbReference>
<dbReference type="InterPro" id="IPR009057">
    <property type="entry name" value="Homeodomain-like_sf"/>
</dbReference>
<evidence type="ECO:0000256" key="1">
    <source>
        <dbReference type="ARBA" id="ARBA00004123"/>
    </source>
</evidence>
<dbReference type="PROSITE" id="PS51294">
    <property type="entry name" value="HTH_MYB"/>
    <property type="match status" value="1"/>
</dbReference>
<comment type="subcellular location">
    <subcellularLocation>
        <location evidence="1">Nucleus</location>
    </subcellularLocation>
</comment>
<evidence type="ECO:0000259" key="4">
    <source>
        <dbReference type="PROSITE" id="PS51294"/>
    </source>
</evidence>
<protein>
    <recommendedName>
        <fullName evidence="4">HTH myb-type domain-containing protein</fullName>
    </recommendedName>
</protein>
<dbReference type="AlphaFoldDB" id="A0A131XXB2"/>
<dbReference type="PANTHER" id="PTHR46734">
    <property type="entry name" value="TELOMERIC REPEAT-BINDING FACTOR 1 TERF1"/>
    <property type="match status" value="1"/>
</dbReference>
<name>A0A131XXB2_IXORI</name>
<evidence type="ECO:0000256" key="2">
    <source>
        <dbReference type="ARBA" id="ARBA00023242"/>
    </source>
</evidence>
<organism evidence="5">
    <name type="scientific">Ixodes ricinus</name>
    <name type="common">Common tick</name>
    <name type="synonym">Acarus ricinus</name>
    <dbReference type="NCBI Taxonomy" id="34613"/>
    <lineage>
        <taxon>Eukaryota</taxon>
        <taxon>Metazoa</taxon>
        <taxon>Ecdysozoa</taxon>
        <taxon>Arthropoda</taxon>
        <taxon>Chelicerata</taxon>
        <taxon>Arachnida</taxon>
        <taxon>Acari</taxon>
        <taxon>Parasitiformes</taxon>
        <taxon>Ixodida</taxon>
        <taxon>Ixodoidea</taxon>
        <taxon>Ixodidae</taxon>
        <taxon>Ixodinae</taxon>
        <taxon>Ixodes</taxon>
    </lineage>
</organism>
<dbReference type="GO" id="GO:0005634">
    <property type="term" value="C:nucleus"/>
    <property type="evidence" value="ECO:0007669"/>
    <property type="project" value="UniProtKB-SubCell"/>
</dbReference>
<reference evidence="5" key="1">
    <citation type="submission" date="2016-02" db="EMBL/GenBank/DDBJ databases">
        <title>RNAseq analyses of the midgut from blood- or serum-fed Ixodes ricinus ticks.</title>
        <authorList>
            <person name="Perner J."/>
            <person name="Provaznik J."/>
            <person name="Schrenkova J."/>
            <person name="Urbanova V."/>
            <person name="Ribeiro J.M."/>
            <person name="Kopacek P."/>
        </authorList>
    </citation>
    <scope>NUCLEOTIDE SEQUENCE</scope>
    <source>
        <tissue evidence="5">Gut</tissue>
    </source>
</reference>
<feature type="region of interest" description="Disordered" evidence="3">
    <location>
        <begin position="97"/>
        <end position="135"/>
    </location>
</feature>
<feature type="compositionally biased region" description="Low complexity" evidence="3">
    <location>
        <begin position="213"/>
        <end position="228"/>
    </location>
</feature>
<dbReference type="SUPFAM" id="SSF46689">
    <property type="entry name" value="Homeodomain-like"/>
    <property type="match status" value="1"/>
</dbReference>
<accession>A0A131XXB2</accession>
<feature type="domain" description="HTH myb-type" evidence="4">
    <location>
        <begin position="233"/>
        <end position="290"/>
    </location>
</feature>